<evidence type="ECO:0000313" key="5">
    <source>
        <dbReference type="EMBL" id="BDD87087.1"/>
    </source>
</evidence>
<sequence>MVTVIIVTHNSQTVLPRCLAALAEQTRRPEQVVLVDSGSASKAYLQQYREQDGILVHHADNRGFGAANNIGVKLAGGGQSFLLFLNPDAYLLPTALDTAIEVMERQQRAAVLGGRLLGYDHDAGTPTGRLDSAGVFRTWYGRWYDRGQGEPDDSRYGRQQQVPALCGAFLLCRWEALAPLLPSVFDETFFLYKEDIDLCLRLTKAGWNCLYAPQVQVYHCRGWNPDRRSMTRAARLMAARSELHLTLKHRSPYLLWAVMKYLLVRIADS</sequence>
<keyword evidence="6" id="KW-1185">Reference proteome</keyword>
<dbReference type="PANTHER" id="PTHR43179:SF12">
    <property type="entry name" value="GALACTOFURANOSYLTRANSFERASE GLFT2"/>
    <property type="match status" value="1"/>
</dbReference>
<dbReference type="PANTHER" id="PTHR43179">
    <property type="entry name" value="RHAMNOSYLTRANSFERASE WBBL"/>
    <property type="match status" value="1"/>
</dbReference>
<name>A0ABM7W857_9BACT</name>
<comment type="similarity">
    <text evidence="1">Belongs to the glycosyltransferase 2 family.</text>
</comment>
<dbReference type="RefSeq" id="WP_284154128.1">
    <property type="nucleotide sequence ID" value="NZ_AP025516.1"/>
</dbReference>
<evidence type="ECO:0000313" key="6">
    <source>
        <dbReference type="Proteomes" id="UP000830055"/>
    </source>
</evidence>
<dbReference type="SUPFAM" id="SSF53448">
    <property type="entry name" value="Nucleotide-diphospho-sugar transferases"/>
    <property type="match status" value="1"/>
</dbReference>
<reference evidence="5 6" key="1">
    <citation type="submission" date="2022-01" db="EMBL/GenBank/DDBJ databases">
        <title>Desulfofustis limnae sp. nov., a novel mesophilic sulfate-reducing bacterium isolated from marsh soil.</title>
        <authorList>
            <person name="Watanabe M."/>
            <person name="Takahashi A."/>
            <person name="Kojima H."/>
            <person name="Fukui M."/>
        </authorList>
    </citation>
    <scope>NUCLEOTIDE SEQUENCE [LARGE SCALE GENOMIC DNA]</scope>
    <source>
        <strain evidence="5 6">PPLL</strain>
    </source>
</reference>
<dbReference type="EMBL" id="AP025516">
    <property type="protein sequence ID" value="BDD87087.1"/>
    <property type="molecule type" value="Genomic_DNA"/>
</dbReference>
<dbReference type="GO" id="GO:0016740">
    <property type="term" value="F:transferase activity"/>
    <property type="evidence" value="ECO:0007669"/>
    <property type="project" value="UniProtKB-KW"/>
</dbReference>
<gene>
    <name evidence="5" type="ORF">DPPLL_14520</name>
</gene>
<dbReference type="Proteomes" id="UP000830055">
    <property type="component" value="Chromosome"/>
</dbReference>
<accession>A0ABM7W857</accession>
<dbReference type="InterPro" id="IPR029044">
    <property type="entry name" value="Nucleotide-diphossugar_trans"/>
</dbReference>
<dbReference type="Gene3D" id="3.90.550.10">
    <property type="entry name" value="Spore Coat Polysaccharide Biosynthesis Protein SpsA, Chain A"/>
    <property type="match status" value="1"/>
</dbReference>
<protein>
    <submittedName>
        <fullName evidence="5">Glycosyl transferase family 2</fullName>
    </submittedName>
</protein>
<evidence type="ECO:0000256" key="3">
    <source>
        <dbReference type="ARBA" id="ARBA00022679"/>
    </source>
</evidence>
<dbReference type="InterPro" id="IPR001173">
    <property type="entry name" value="Glyco_trans_2-like"/>
</dbReference>
<evidence type="ECO:0000256" key="1">
    <source>
        <dbReference type="ARBA" id="ARBA00006739"/>
    </source>
</evidence>
<proteinExistence type="inferred from homology"/>
<dbReference type="CDD" id="cd04186">
    <property type="entry name" value="GT_2_like_c"/>
    <property type="match status" value="1"/>
</dbReference>
<evidence type="ECO:0000259" key="4">
    <source>
        <dbReference type="Pfam" id="PF00535"/>
    </source>
</evidence>
<keyword evidence="2" id="KW-0328">Glycosyltransferase</keyword>
<evidence type="ECO:0000256" key="2">
    <source>
        <dbReference type="ARBA" id="ARBA00022676"/>
    </source>
</evidence>
<feature type="domain" description="Glycosyltransferase 2-like" evidence="4">
    <location>
        <begin position="3"/>
        <end position="138"/>
    </location>
</feature>
<keyword evidence="3 5" id="KW-0808">Transferase</keyword>
<organism evidence="5 6">
    <name type="scientific">Desulfofustis limnaeus</name>
    <dbReference type="NCBI Taxonomy" id="2740163"/>
    <lineage>
        <taxon>Bacteria</taxon>
        <taxon>Pseudomonadati</taxon>
        <taxon>Thermodesulfobacteriota</taxon>
        <taxon>Desulfobulbia</taxon>
        <taxon>Desulfobulbales</taxon>
        <taxon>Desulfocapsaceae</taxon>
        <taxon>Desulfofustis</taxon>
    </lineage>
</organism>
<dbReference type="Pfam" id="PF00535">
    <property type="entry name" value="Glycos_transf_2"/>
    <property type="match status" value="1"/>
</dbReference>